<dbReference type="Proteomes" id="UP000198211">
    <property type="component" value="Unassembled WGS sequence"/>
</dbReference>
<dbReference type="AlphaFoldDB" id="A0A225UMD4"/>
<dbReference type="EMBL" id="NBNE01014875">
    <property type="protein sequence ID" value="OWY94118.1"/>
    <property type="molecule type" value="Genomic_DNA"/>
</dbReference>
<accession>A0A225UMD4</accession>
<gene>
    <name evidence="1" type="ORF">PHMEG_00036240</name>
</gene>
<evidence type="ECO:0000313" key="1">
    <source>
        <dbReference type="EMBL" id="OWY94118.1"/>
    </source>
</evidence>
<evidence type="ECO:0000313" key="2">
    <source>
        <dbReference type="Proteomes" id="UP000198211"/>
    </source>
</evidence>
<comment type="caution">
    <text evidence="1">The sequence shown here is derived from an EMBL/GenBank/DDBJ whole genome shotgun (WGS) entry which is preliminary data.</text>
</comment>
<reference evidence="2" key="1">
    <citation type="submission" date="2017-03" db="EMBL/GenBank/DDBJ databases">
        <title>Phytopthora megakarya and P. palmivora, two closely related causual agents of cacao black pod achieved similar genome size and gene model numbers by different mechanisms.</title>
        <authorList>
            <person name="Ali S."/>
            <person name="Shao J."/>
            <person name="Larry D.J."/>
            <person name="Kronmiller B."/>
            <person name="Shen D."/>
            <person name="Strem M.D."/>
            <person name="Melnick R.L."/>
            <person name="Guiltinan M.J."/>
            <person name="Tyler B.M."/>
            <person name="Meinhardt L.W."/>
            <person name="Bailey B.A."/>
        </authorList>
    </citation>
    <scope>NUCLEOTIDE SEQUENCE [LARGE SCALE GENOMIC DNA]</scope>
    <source>
        <strain evidence="2">zdho120</strain>
    </source>
</reference>
<proteinExistence type="predicted"/>
<sequence>MLRDLAHNSTKHECESAARLFKKFLADEGVNWEYLSVCITRENAPLVLCGGQIWHVSGLQGGTRVPALGQTLGHAVLPTGQELDAGPVPRVHQTTDKALVMKGQVLERYCMKRESGSVVNKAPACTKKSLKMMVMYLYSIASTAFNYQYAALLSSDLTPLRKANLSNGAGSVFIVCFIRIKTSEELWFSLFPDNDFTTCHCSLSPLLWRHSLHQCGGAGSAKSAKMLGPACHRAQDTDYREGVLLLIRDQLSFLTLCTRR</sequence>
<name>A0A225UMD4_9STRA</name>
<organism evidence="1 2">
    <name type="scientific">Phytophthora megakarya</name>
    <dbReference type="NCBI Taxonomy" id="4795"/>
    <lineage>
        <taxon>Eukaryota</taxon>
        <taxon>Sar</taxon>
        <taxon>Stramenopiles</taxon>
        <taxon>Oomycota</taxon>
        <taxon>Peronosporomycetes</taxon>
        <taxon>Peronosporales</taxon>
        <taxon>Peronosporaceae</taxon>
        <taxon>Phytophthora</taxon>
    </lineage>
</organism>
<protein>
    <submittedName>
        <fullName evidence="1">Uncharacterized protein</fullName>
    </submittedName>
</protein>
<dbReference type="STRING" id="4795.A0A225UMD4"/>
<keyword evidence="2" id="KW-1185">Reference proteome</keyword>